<reference evidence="1 2" key="1">
    <citation type="submission" date="2019-08" db="EMBL/GenBank/DDBJ databases">
        <title>Whole genome of Aphis craccivora.</title>
        <authorList>
            <person name="Voronova N.V."/>
            <person name="Shulinski R.S."/>
            <person name="Bandarenka Y.V."/>
            <person name="Zhorov D.G."/>
            <person name="Warner D."/>
        </authorList>
    </citation>
    <scope>NUCLEOTIDE SEQUENCE [LARGE SCALE GENOMIC DNA]</scope>
    <source>
        <strain evidence="1">180601</strain>
        <tissue evidence="1">Whole Body</tissue>
    </source>
</reference>
<organism evidence="1 2">
    <name type="scientific">Aphis craccivora</name>
    <name type="common">Cowpea aphid</name>
    <dbReference type="NCBI Taxonomy" id="307492"/>
    <lineage>
        <taxon>Eukaryota</taxon>
        <taxon>Metazoa</taxon>
        <taxon>Ecdysozoa</taxon>
        <taxon>Arthropoda</taxon>
        <taxon>Hexapoda</taxon>
        <taxon>Insecta</taxon>
        <taxon>Pterygota</taxon>
        <taxon>Neoptera</taxon>
        <taxon>Paraneoptera</taxon>
        <taxon>Hemiptera</taxon>
        <taxon>Sternorrhyncha</taxon>
        <taxon>Aphidomorpha</taxon>
        <taxon>Aphidoidea</taxon>
        <taxon>Aphididae</taxon>
        <taxon>Aphidini</taxon>
        <taxon>Aphis</taxon>
        <taxon>Aphis</taxon>
    </lineage>
</organism>
<comment type="caution">
    <text evidence="1">The sequence shown here is derived from an EMBL/GenBank/DDBJ whole genome shotgun (WGS) entry which is preliminary data.</text>
</comment>
<dbReference type="EMBL" id="VUJU01003762">
    <property type="protein sequence ID" value="KAF0756769.1"/>
    <property type="molecule type" value="Genomic_DNA"/>
</dbReference>
<dbReference type="Proteomes" id="UP000478052">
    <property type="component" value="Unassembled WGS sequence"/>
</dbReference>
<dbReference type="OrthoDB" id="6623005at2759"/>
<evidence type="ECO:0000313" key="2">
    <source>
        <dbReference type="Proteomes" id="UP000478052"/>
    </source>
</evidence>
<dbReference type="AlphaFoldDB" id="A0A6G0YJ79"/>
<feature type="non-terminal residue" evidence="1">
    <location>
        <position position="103"/>
    </location>
</feature>
<keyword evidence="2" id="KW-1185">Reference proteome</keyword>
<name>A0A6G0YJ79_APHCR</name>
<gene>
    <name evidence="1" type="ORF">FWK35_00019296</name>
</gene>
<protein>
    <submittedName>
        <fullName evidence="1">Protein ALP1-like</fullName>
    </submittedName>
</protein>
<evidence type="ECO:0000313" key="1">
    <source>
        <dbReference type="EMBL" id="KAF0756769.1"/>
    </source>
</evidence>
<sequence length="103" mass="12625">MNFSDDELTMIAILLDEEDEDKTFSQRPRKFWVHPAWKKRETEGEFATLYKELIDDEMKFYEYFRMSMYSFNVLFKKIENDIQKQNTNFRLCIPPRHRLAVCL</sequence>
<accession>A0A6G0YJ79</accession>
<proteinExistence type="predicted"/>